<sequence>MSPTPSQWRTFFAIRLEPTLPLQAALAALQRWSSVVRSVSPDHLHLTVRFLGDLAPAAVPDLAEAAQLAVSDVVAFSLSLTGVLSFQSRGRLSVIWVGVRDHPQLQRLSSNLDAALEPLGIRPDSRPFHPHLTLGRVRARPPVPMLHWLDTQRDTDFGLFPVSSLELLRSELTPKGPVYSLLETIPLPRPKSPETAHPAEL</sequence>
<dbReference type="SUPFAM" id="SSF55144">
    <property type="entry name" value="LigT-like"/>
    <property type="match status" value="1"/>
</dbReference>
<proteinExistence type="inferred from homology"/>
<dbReference type="EMBL" id="DSOK01000368">
    <property type="protein sequence ID" value="HEN16444.1"/>
    <property type="molecule type" value="Genomic_DNA"/>
</dbReference>
<dbReference type="Pfam" id="PF13563">
    <property type="entry name" value="2_5_RNA_ligase2"/>
    <property type="match status" value="1"/>
</dbReference>
<comment type="caution">
    <text evidence="3">The sequence shown here is derived from an EMBL/GenBank/DDBJ whole genome shotgun (WGS) entry which is preliminary data.</text>
</comment>
<dbReference type="GO" id="GO:0004113">
    <property type="term" value="F:2',3'-cyclic-nucleotide 3'-phosphodiesterase activity"/>
    <property type="evidence" value="ECO:0007669"/>
    <property type="project" value="InterPro"/>
</dbReference>
<evidence type="ECO:0000256" key="2">
    <source>
        <dbReference type="HAMAP-Rule" id="MF_01940"/>
    </source>
</evidence>
<dbReference type="InterPro" id="IPR004175">
    <property type="entry name" value="RNA_CPDase"/>
</dbReference>
<name>A0A7C2JZD7_9PLAN</name>
<feature type="short sequence motif" description="HXTX 1" evidence="2">
    <location>
        <begin position="45"/>
        <end position="48"/>
    </location>
</feature>
<dbReference type="NCBIfam" id="TIGR02258">
    <property type="entry name" value="2_5_ligase"/>
    <property type="match status" value="1"/>
</dbReference>
<dbReference type="Gene3D" id="3.90.1140.10">
    <property type="entry name" value="Cyclic phosphodiesterase"/>
    <property type="match status" value="1"/>
</dbReference>
<comment type="similarity">
    <text evidence="2">Belongs to the 2H phosphoesterase superfamily. ThpR family.</text>
</comment>
<reference evidence="3" key="1">
    <citation type="journal article" date="2020" name="mSystems">
        <title>Genome- and Community-Level Interaction Insights into Carbon Utilization and Element Cycling Functions of Hydrothermarchaeota in Hydrothermal Sediment.</title>
        <authorList>
            <person name="Zhou Z."/>
            <person name="Liu Y."/>
            <person name="Xu W."/>
            <person name="Pan J."/>
            <person name="Luo Z.H."/>
            <person name="Li M."/>
        </authorList>
    </citation>
    <scope>NUCLEOTIDE SEQUENCE [LARGE SCALE GENOMIC DNA]</scope>
    <source>
        <strain evidence="3">SpSt-339</strain>
    </source>
</reference>
<evidence type="ECO:0000256" key="1">
    <source>
        <dbReference type="ARBA" id="ARBA00022801"/>
    </source>
</evidence>
<comment type="function">
    <text evidence="2">Hydrolyzes RNA 2',3'-cyclic phosphodiester to an RNA 2'-phosphomonoester.</text>
</comment>
<keyword evidence="1 2" id="KW-0378">Hydrolase</keyword>
<gene>
    <name evidence="3" type="primary">thpR</name>
    <name evidence="3" type="ORF">ENQ76_13360</name>
</gene>
<accession>A0A7C2JZD7</accession>
<dbReference type="EC" id="3.1.4.58" evidence="2"/>
<dbReference type="PANTHER" id="PTHR35561">
    <property type="entry name" value="RNA 2',3'-CYCLIC PHOSPHODIESTERASE"/>
    <property type="match status" value="1"/>
</dbReference>
<dbReference type="HAMAP" id="MF_01940">
    <property type="entry name" value="RNA_CPDase"/>
    <property type="match status" value="1"/>
</dbReference>
<comment type="catalytic activity">
    <reaction evidence="2">
        <text>a 3'-end 2',3'-cyclophospho-ribonucleotide-RNA + H2O = a 3'-end 2'-phospho-ribonucleotide-RNA + H(+)</text>
        <dbReference type="Rhea" id="RHEA:11828"/>
        <dbReference type="Rhea" id="RHEA-COMP:10464"/>
        <dbReference type="Rhea" id="RHEA-COMP:17353"/>
        <dbReference type="ChEBI" id="CHEBI:15377"/>
        <dbReference type="ChEBI" id="CHEBI:15378"/>
        <dbReference type="ChEBI" id="CHEBI:83064"/>
        <dbReference type="ChEBI" id="CHEBI:173113"/>
        <dbReference type="EC" id="3.1.4.58"/>
    </reaction>
</comment>
<protein>
    <recommendedName>
        <fullName evidence="2">RNA 2',3'-cyclic phosphodiesterase</fullName>
        <shortName evidence="2">RNA 2',3'-CPDase</shortName>
        <ecNumber evidence="2">3.1.4.58</ecNumber>
    </recommendedName>
</protein>
<feature type="active site" description="Proton acceptor" evidence="2">
    <location>
        <position position="131"/>
    </location>
</feature>
<dbReference type="GO" id="GO:0008664">
    <property type="term" value="F:RNA 2',3'-cyclic 3'-phosphodiesterase activity"/>
    <property type="evidence" value="ECO:0007669"/>
    <property type="project" value="UniProtKB-EC"/>
</dbReference>
<dbReference type="PANTHER" id="PTHR35561:SF1">
    <property type="entry name" value="RNA 2',3'-CYCLIC PHOSPHODIESTERASE"/>
    <property type="match status" value="1"/>
</dbReference>
<dbReference type="InterPro" id="IPR009097">
    <property type="entry name" value="Cyclic_Pdiesterase"/>
</dbReference>
<feature type="active site" description="Proton donor" evidence="2">
    <location>
        <position position="45"/>
    </location>
</feature>
<feature type="short sequence motif" description="HXTX 2" evidence="2">
    <location>
        <begin position="131"/>
        <end position="134"/>
    </location>
</feature>
<dbReference type="AlphaFoldDB" id="A0A7C2JZD7"/>
<evidence type="ECO:0000313" key="3">
    <source>
        <dbReference type="EMBL" id="HEN16444.1"/>
    </source>
</evidence>
<organism evidence="3">
    <name type="scientific">Schlesneria paludicola</name>
    <dbReference type="NCBI Taxonomy" id="360056"/>
    <lineage>
        <taxon>Bacteria</taxon>
        <taxon>Pseudomonadati</taxon>
        <taxon>Planctomycetota</taxon>
        <taxon>Planctomycetia</taxon>
        <taxon>Planctomycetales</taxon>
        <taxon>Planctomycetaceae</taxon>
        <taxon>Schlesneria</taxon>
    </lineage>
</organism>